<accession>A0A917HMF8</accession>
<organism evidence="1 2">
    <name type="scientific">Edaphobacter dinghuensis</name>
    <dbReference type="NCBI Taxonomy" id="1560005"/>
    <lineage>
        <taxon>Bacteria</taxon>
        <taxon>Pseudomonadati</taxon>
        <taxon>Acidobacteriota</taxon>
        <taxon>Terriglobia</taxon>
        <taxon>Terriglobales</taxon>
        <taxon>Acidobacteriaceae</taxon>
        <taxon>Edaphobacter</taxon>
    </lineage>
</organism>
<name>A0A917HMF8_9BACT</name>
<comment type="caution">
    <text evidence="1">The sequence shown here is derived from an EMBL/GenBank/DDBJ whole genome shotgun (WGS) entry which is preliminary data.</text>
</comment>
<dbReference type="Proteomes" id="UP000647241">
    <property type="component" value="Unassembled WGS sequence"/>
</dbReference>
<reference evidence="1" key="1">
    <citation type="journal article" date="2014" name="Int. J. Syst. Evol. Microbiol.">
        <title>Complete genome sequence of Corynebacterium casei LMG S-19264T (=DSM 44701T), isolated from a smear-ripened cheese.</title>
        <authorList>
            <consortium name="US DOE Joint Genome Institute (JGI-PGF)"/>
            <person name="Walter F."/>
            <person name="Albersmeier A."/>
            <person name="Kalinowski J."/>
            <person name="Ruckert C."/>
        </authorList>
    </citation>
    <scope>NUCLEOTIDE SEQUENCE</scope>
    <source>
        <strain evidence="1">CGMCC 1.12997</strain>
    </source>
</reference>
<gene>
    <name evidence="1" type="ORF">GCM10011585_29960</name>
</gene>
<reference evidence="1" key="2">
    <citation type="submission" date="2020-09" db="EMBL/GenBank/DDBJ databases">
        <authorList>
            <person name="Sun Q."/>
            <person name="Zhou Y."/>
        </authorList>
    </citation>
    <scope>NUCLEOTIDE SEQUENCE</scope>
    <source>
        <strain evidence="1">CGMCC 1.12997</strain>
    </source>
</reference>
<protein>
    <submittedName>
        <fullName evidence="1">Uncharacterized protein</fullName>
    </submittedName>
</protein>
<evidence type="ECO:0000313" key="2">
    <source>
        <dbReference type="Proteomes" id="UP000647241"/>
    </source>
</evidence>
<dbReference type="AlphaFoldDB" id="A0A917HMF8"/>
<evidence type="ECO:0000313" key="1">
    <source>
        <dbReference type="EMBL" id="GGG84178.1"/>
    </source>
</evidence>
<dbReference type="EMBL" id="BMGT01000003">
    <property type="protein sequence ID" value="GGG84178.1"/>
    <property type="molecule type" value="Genomic_DNA"/>
</dbReference>
<keyword evidence="2" id="KW-1185">Reference proteome</keyword>
<sequence length="382" mass="43725">MPRRNYDFHKTISREVLDNYLSRSISMEGLLNGRGDLADNIRMLTHIGAKYIGRSICLWGSEANLLNNLERARQQLPQVHAADPEMILEACIFEIVTTQVEQIPVPDWAFTALGLPVEKRTFRYAEIAYPQGPRKDQWGKGSSVPDVSRMETKLWFYFLARSYIDLGVEGIHFGQVEIMNGNDPHLAHWAQVFSLVRAYASKRARRRMVLCNGHVPSDGLVRNGKLLLDFHAFPLRIMEVPDQPQHAILKVGFSDGIYGRSKGGVTYSGWSCKHLPYLVELDNWGVSKHPGQPNQGGNWVWGYDEISWFAHQSKQYRSDWLRYAWNWVRQTDSNGYLEMPGSRTMTSPLDHRRWYYANAPSSAVPAGLDDEEAIRAIWASDR</sequence>
<proteinExistence type="predicted"/>